<dbReference type="PROSITE" id="PS51257">
    <property type="entry name" value="PROKAR_LIPOPROTEIN"/>
    <property type="match status" value="1"/>
</dbReference>
<keyword evidence="3" id="KW-1185">Reference proteome</keyword>
<organism evidence="2 3">
    <name type="scientific">Ravibacter arvi</name>
    <dbReference type="NCBI Taxonomy" id="2051041"/>
    <lineage>
        <taxon>Bacteria</taxon>
        <taxon>Pseudomonadati</taxon>
        <taxon>Bacteroidota</taxon>
        <taxon>Cytophagia</taxon>
        <taxon>Cytophagales</taxon>
        <taxon>Spirosomataceae</taxon>
        <taxon>Ravibacter</taxon>
    </lineage>
</organism>
<evidence type="ECO:0008006" key="4">
    <source>
        <dbReference type="Google" id="ProtNLM"/>
    </source>
</evidence>
<dbReference type="InterPro" id="IPR024302">
    <property type="entry name" value="SusD-like"/>
</dbReference>
<comment type="caution">
    <text evidence="2">The sequence shown here is derived from an EMBL/GenBank/DDBJ whole genome shotgun (WGS) entry which is preliminary data.</text>
</comment>
<evidence type="ECO:0000313" key="2">
    <source>
        <dbReference type="EMBL" id="GAA4433645.1"/>
    </source>
</evidence>
<dbReference type="InterPro" id="IPR011990">
    <property type="entry name" value="TPR-like_helical_dom_sf"/>
</dbReference>
<evidence type="ECO:0000313" key="3">
    <source>
        <dbReference type="Proteomes" id="UP001501508"/>
    </source>
</evidence>
<evidence type="ECO:0000256" key="1">
    <source>
        <dbReference type="SAM" id="SignalP"/>
    </source>
</evidence>
<protein>
    <recommendedName>
        <fullName evidence="4">SusD/RagB family nutrient-binding outer membrane lipoprotein</fullName>
    </recommendedName>
</protein>
<dbReference type="Pfam" id="PF12741">
    <property type="entry name" value="SusD-like"/>
    <property type="match status" value="1"/>
</dbReference>
<dbReference type="Proteomes" id="UP001501508">
    <property type="component" value="Unassembled WGS sequence"/>
</dbReference>
<dbReference type="Pfam" id="PF12771">
    <property type="entry name" value="SusD-like_2"/>
    <property type="match status" value="1"/>
</dbReference>
<dbReference type="EMBL" id="BAABEY010000008">
    <property type="protein sequence ID" value="GAA4433645.1"/>
    <property type="molecule type" value="Genomic_DNA"/>
</dbReference>
<proteinExistence type="predicted"/>
<gene>
    <name evidence="2" type="ORF">GCM10023091_07440</name>
</gene>
<dbReference type="SUPFAM" id="SSF48452">
    <property type="entry name" value="TPR-like"/>
    <property type="match status" value="1"/>
</dbReference>
<reference evidence="3" key="1">
    <citation type="journal article" date="2019" name="Int. J. Syst. Evol. Microbiol.">
        <title>The Global Catalogue of Microorganisms (GCM) 10K type strain sequencing project: providing services to taxonomists for standard genome sequencing and annotation.</title>
        <authorList>
            <consortium name="The Broad Institute Genomics Platform"/>
            <consortium name="The Broad Institute Genome Sequencing Center for Infectious Disease"/>
            <person name="Wu L."/>
            <person name="Ma J."/>
        </authorList>
    </citation>
    <scope>NUCLEOTIDE SEQUENCE [LARGE SCALE GENOMIC DNA]</scope>
    <source>
        <strain evidence="3">JCM 31920</strain>
    </source>
</reference>
<name>A0ABP8LPJ8_9BACT</name>
<dbReference type="Gene3D" id="1.25.40.390">
    <property type="match status" value="2"/>
</dbReference>
<accession>A0ABP8LPJ8</accession>
<feature type="chain" id="PRO_5047319648" description="SusD/RagB family nutrient-binding outer membrane lipoprotein" evidence="1">
    <location>
        <begin position="24"/>
        <end position="636"/>
    </location>
</feature>
<sequence length="636" mass="71073">MKSVFKRIVFPAFALLLTTTACNDFDEINADPYMATENQVQVEYFINGSIINSQMDPHIAERIFVLYWKTAGRQQVGGGIATGGYNDGWSADYYGMSYMGGWLNSIYSGIAVAENQIKTGNVKEYTNNLLQVARIWRAYLLSELADTFGPIPINGFQGKNPEFSDVKTVYYFLLDELKDASSKLDTKISSTAIAKFDQAYGYDYVKWQKYANSLRLRLAMRLSEVDAAKAKAEFEAAAALPLLTTSAETFQVQEKPGWDALTGVMSREWNYFQISSTINNLYLGLGGIKSVDQVKADQVPFVKPQNYLGLKLEDHFTTMTNDPSAGYWLDGLPYSIDPRAYKTYIIPGDITNSDFNAYPSWDETAKTTERTLVDAAGKEVKKINAKYHWNAPSYGDWGAKGAKNNLRSFNGAIPRHGQQFRASGSKRIFFAPWETYFLLAEGAERGWTTPMSGKAAYEAGIDASFTYWGVSGFATQYKASKDYNKVGTSVNWDHVAEPPATYSATFVNGYTNAAGTVEKTYPKNDLYKNGTVRNDHLTKIITQKFIAQTPWLPLESWNDQRRLGLPFFDNPAVENPLVNLPALNASNYMTSDVKFFPQRIKYPSSIPASNNTGYNQALQHLGGADATSTPLWWAKH</sequence>
<keyword evidence="1" id="KW-0732">Signal</keyword>
<dbReference type="InterPro" id="IPR041662">
    <property type="entry name" value="SusD-like_2"/>
</dbReference>
<dbReference type="RefSeq" id="WP_345026707.1">
    <property type="nucleotide sequence ID" value="NZ_BAABEY010000008.1"/>
</dbReference>
<feature type="signal peptide" evidence="1">
    <location>
        <begin position="1"/>
        <end position="23"/>
    </location>
</feature>